<dbReference type="EMBL" id="PKTG01000002">
    <property type="protein sequence ID" value="PLX20193.1"/>
    <property type="molecule type" value="Genomic_DNA"/>
</dbReference>
<evidence type="ECO:0000259" key="1">
    <source>
        <dbReference type="Pfam" id="PF04230"/>
    </source>
</evidence>
<dbReference type="PANTHER" id="PTHR36836:SF1">
    <property type="entry name" value="COLANIC ACID BIOSYNTHESIS PROTEIN WCAK"/>
    <property type="match status" value="1"/>
</dbReference>
<accession>A0A2N5ZNM5</accession>
<evidence type="ECO:0000313" key="2">
    <source>
        <dbReference type="EMBL" id="PLX20193.1"/>
    </source>
</evidence>
<evidence type="ECO:0000313" key="3">
    <source>
        <dbReference type="Proteomes" id="UP000234857"/>
    </source>
</evidence>
<proteinExistence type="predicted"/>
<comment type="caution">
    <text evidence="2">The sequence shown here is derived from an EMBL/GenBank/DDBJ whole genome shotgun (WGS) entry which is preliminary data.</text>
</comment>
<reference evidence="2 3" key="1">
    <citation type="submission" date="2017-11" db="EMBL/GenBank/DDBJ databases">
        <title>Genome-resolved metagenomics identifies genetic mobility, metabolic interactions, and unexpected diversity in perchlorate-reducing communities.</title>
        <authorList>
            <person name="Barnum T.P."/>
            <person name="Figueroa I.A."/>
            <person name="Carlstrom C.I."/>
            <person name="Lucas L.N."/>
            <person name="Engelbrektson A.L."/>
            <person name="Coates J.D."/>
        </authorList>
    </citation>
    <scope>NUCLEOTIDE SEQUENCE [LARGE SCALE GENOMIC DNA]</scope>
    <source>
        <strain evidence="2">BM706</strain>
    </source>
</reference>
<name>A0A2N5ZNM5_MUIH1</name>
<organism evidence="2 3">
    <name type="scientific">Muiribacterium halophilum</name>
    <dbReference type="NCBI Taxonomy" id="2053465"/>
    <lineage>
        <taxon>Bacteria</taxon>
        <taxon>Candidatus Muiribacteriota</taxon>
        <taxon>Candidatus Muiribacteriia</taxon>
        <taxon>Candidatus Muiribacteriales</taxon>
        <taxon>Candidatus Muiribacteriaceae</taxon>
        <taxon>Candidatus Muiribacterium</taxon>
    </lineage>
</organism>
<dbReference type="Proteomes" id="UP000234857">
    <property type="component" value="Unassembled WGS sequence"/>
</dbReference>
<dbReference type="Pfam" id="PF04230">
    <property type="entry name" value="PS_pyruv_trans"/>
    <property type="match status" value="1"/>
</dbReference>
<sequence length="330" mass="38670">MKFLYNLSFGFLFKKHISIICFAPIKYKNNNLRPMNNIKKILYGYFGFKNAGDEVILEIAKRHFPDSRVLSSKHRRESFLVSKSTVIFPGGSLLQDRTSLKSLFFYLSVISFFKKRGCKVYMLNQGIGPIKSELGKRLMYRILRSVDRLTVRTKGDYIFLSKKLQNVELGADTAFLLEPGEPMENSERNAVVFKTVYREKYPKIPMEWDILAFSKRDMANLLNIYEKKRIIPVYMMKANEMIDMLSKYERVYAEPLHAIILSYLAGVKEIFTMPYDIKVEYFTKEIKSDINLIDDFKKIFDPMFNPLKNNRKHLSKLKQRAAFGLEIDDV</sequence>
<feature type="domain" description="Polysaccharide pyruvyl transferase" evidence="1">
    <location>
        <begin position="50"/>
        <end position="267"/>
    </location>
</feature>
<dbReference type="PANTHER" id="PTHR36836">
    <property type="entry name" value="COLANIC ACID BIOSYNTHESIS PROTEIN WCAK"/>
    <property type="match status" value="1"/>
</dbReference>
<dbReference type="InterPro" id="IPR007345">
    <property type="entry name" value="Polysacch_pyruvyl_Trfase"/>
</dbReference>
<dbReference type="AlphaFoldDB" id="A0A2N5ZNM5"/>
<protein>
    <recommendedName>
        <fullName evidence="1">Polysaccharide pyruvyl transferase domain-containing protein</fullName>
    </recommendedName>
</protein>
<gene>
    <name evidence="2" type="ORF">C0601_00030</name>
</gene>